<comment type="caution">
    <text evidence="1">The sequence shown here is derived from an EMBL/GenBank/DDBJ whole genome shotgun (WGS) entry which is preliminary data.</text>
</comment>
<organism evidence="1 2">
    <name type="scientific">Rhizopus oryzae</name>
    <name type="common">Mucormycosis agent</name>
    <name type="synonym">Rhizopus arrhizus var. delemar</name>
    <dbReference type="NCBI Taxonomy" id="64495"/>
    <lineage>
        <taxon>Eukaryota</taxon>
        <taxon>Fungi</taxon>
        <taxon>Fungi incertae sedis</taxon>
        <taxon>Mucoromycota</taxon>
        <taxon>Mucoromycotina</taxon>
        <taxon>Mucoromycetes</taxon>
        <taxon>Mucorales</taxon>
        <taxon>Mucorineae</taxon>
        <taxon>Rhizopodaceae</taxon>
        <taxon>Rhizopus</taxon>
    </lineage>
</organism>
<evidence type="ECO:0000313" key="2">
    <source>
        <dbReference type="Proteomes" id="UP000717996"/>
    </source>
</evidence>
<dbReference type="AlphaFoldDB" id="A0A9P6YMA1"/>
<dbReference type="EMBL" id="JAANIT010000099">
    <property type="protein sequence ID" value="KAG1552228.1"/>
    <property type="molecule type" value="Genomic_DNA"/>
</dbReference>
<dbReference type="Proteomes" id="UP000717996">
    <property type="component" value="Unassembled WGS sequence"/>
</dbReference>
<evidence type="ECO:0000313" key="1">
    <source>
        <dbReference type="EMBL" id="KAG1552228.1"/>
    </source>
</evidence>
<protein>
    <submittedName>
        <fullName evidence="1">Uncharacterized protein</fullName>
    </submittedName>
</protein>
<proteinExistence type="predicted"/>
<reference evidence="1" key="1">
    <citation type="journal article" date="2020" name="Microb. Genom.">
        <title>Genetic diversity of clinical and environmental Mucorales isolates obtained from an investigation of mucormycosis cases among solid organ transplant recipients.</title>
        <authorList>
            <person name="Nguyen M.H."/>
            <person name="Kaul D."/>
            <person name="Muto C."/>
            <person name="Cheng S.J."/>
            <person name="Richter R.A."/>
            <person name="Bruno V.M."/>
            <person name="Liu G."/>
            <person name="Beyhan S."/>
            <person name="Sundermann A.J."/>
            <person name="Mounaud S."/>
            <person name="Pasculle A.W."/>
            <person name="Nierman W.C."/>
            <person name="Driscoll E."/>
            <person name="Cumbie R."/>
            <person name="Clancy C.J."/>
            <person name="Dupont C.L."/>
        </authorList>
    </citation>
    <scope>NUCLEOTIDE SEQUENCE</scope>
    <source>
        <strain evidence="1">GL16</strain>
    </source>
</reference>
<sequence length="97" mass="11294">MLRRKIRFCYYSLGGMELEQPIIYPSCLAEENLKHIPENLIILNCEIKSTRTGKELVNFGFFGYYECLHLLVMRSVDGEYQDKALKDIKLPTASIPY</sequence>
<name>A0A9P6YMA1_RHIOR</name>
<gene>
    <name evidence="1" type="ORF">G6F51_001349</name>
</gene>
<accession>A0A9P6YMA1</accession>